<evidence type="ECO:0000313" key="6">
    <source>
        <dbReference type="Proteomes" id="UP000243002"/>
    </source>
</evidence>
<sequence>MELPIDHFRLLGVNPTTDLQSLLRTLQQRIDRAPDQGFTQETLIAREELLRASADLLSDSSRRQAYESDLTALAGSGPTLMPALDVPTSKEVGGLLLLLEAGQAFESFELACRALQPPQTPALGSTREADLALLAGLACLAAAVDLHQQRRYEAAAQTLQQGQHLLQRMGQLPAIRQQLSDELDGLRPYRVLDLLSRNLTAQTERAEGLTLLEELVARRGGLEGFGDPSMGPEEFQAFFKQIRAFLTVQEQVDLFSRWAEASAAADFLASTALTASGFAQRKPERIAAARERLEASGQDGLQPLLACLHLLLGQVDKARSAFEQGATPELKRWAEQQSSDSLAQLCAYCRDWLARDVLPGYRDLEADPDLEAYFADRDVQAYVEQHDSPSERLPATTENAFAWDMGSAPVSAAPASPSGGFPEQEDEDEQWDWDGTSWLENLREAWDSHGPASWMERMPHWQWQWQWPSRRITTGVAVAAGVALLAIASFVRLRSPAPGPGRTPIAVQPVAPPAVPIKPTPPVKATPAAEPSLPLREEAPSEAQVQALLEAWLDAKAAILAGKDSRIPLEVLARPSQLDRLESERDADQARGETQTISTDITNLVINERDANRIAATVGLSYTDQRLNSKGDPQGEPSKMELRNLYVFGRDGGIWRLVSFQKAP</sequence>
<dbReference type="AlphaFoldDB" id="A0A2P7MY97"/>
<keyword evidence="6" id="KW-1185">Reference proteome</keyword>
<feature type="compositionally biased region" description="Low complexity" evidence="1">
    <location>
        <begin position="408"/>
        <end position="422"/>
    </location>
</feature>
<evidence type="ECO:0000259" key="4">
    <source>
        <dbReference type="Pfam" id="PF25515"/>
    </source>
</evidence>
<dbReference type="InterPro" id="IPR044685">
    <property type="entry name" value="CPD1-like"/>
</dbReference>
<name>A0A2P7MY97_9CYAN</name>
<proteinExistence type="predicted"/>
<feature type="domain" description="Plastid division protein CDP1-like IMS" evidence="2">
    <location>
        <begin position="546"/>
        <end position="657"/>
    </location>
</feature>
<feature type="domain" description="Plastid division protein CDP1-like 2nd alpha solenoid" evidence="3">
    <location>
        <begin position="246"/>
        <end position="391"/>
    </location>
</feature>
<dbReference type="OrthoDB" id="415891at2"/>
<dbReference type="InterPro" id="IPR058032">
    <property type="entry name" value="CDP1-like_a_solenoid_1"/>
</dbReference>
<organism evidence="5 6">
    <name type="scientific">Cyanobium usitatum str. Tous</name>
    <dbReference type="NCBI Taxonomy" id="2116684"/>
    <lineage>
        <taxon>Bacteria</taxon>
        <taxon>Bacillati</taxon>
        <taxon>Cyanobacteriota</taxon>
        <taxon>Cyanophyceae</taxon>
        <taxon>Synechococcales</taxon>
        <taxon>Prochlorococcaceae</taxon>
        <taxon>Cyanobium</taxon>
    </lineage>
</organism>
<evidence type="ECO:0000259" key="3">
    <source>
        <dbReference type="Pfam" id="PF23468"/>
    </source>
</evidence>
<gene>
    <name evidence="5" type="ORF">C7K55_04335</name>
</gene>
<dbReference type="EMBL" id="PXXO01000004">
    <property type="protein sequence ID" value="PSJ06172.1"/>
    <property type="molecule type" value="Genomic_DNA"/>
</dbReference>
<dbReference type="Proteomes" id="UP000243002">
    <property type="component" value="Unassembled WGS sequence"/>
</dbReference>
<dbReference type="Pfam" id="PF13355">
    <property type="entry name" value="ARC6-like_IMS"/>
    <property type="match status" value="1"/>
</dbReference>
<reference evidence="5 6" key="1">
    <citation type="journal article" date="2018" name="Environ. Microbiol.">
        <title>Ecological and genomic features of two widespread freshwater picocyanobacteria.</title>
        <authorList>
            <person name="Cabello-Yeves P.J."/>
            <person name="Picazo A."/>
            <person name="Camacho A."/>
            <person name="Callieri C."/>
            <person name="Rosselli R."/>
            <person name="Roda-Garcia J.J."/>
            <person name="Coutinho F.H."/>
            <person name="Rodriguez-Valera F."/>
        </authorList>
    </citation>
    <scope>NUCLEOTIDE SEQUENCE [LARGE SCALE GENOMIC DNA]</scope>
    <source>
        <strain evidence="5 6">Tous</strain>
    </source>
</reference>
<dbReference type="Pfam" id="PF25515">
    <property type="entry name" value="Arm_PDR"/>
    <property type="match status" value="1"/>
</dbReference>
<evidence type="ECO:0000313" key="5">
    <source>
        <dbReference type="EMBL" id="PSJ06172.1"/>
    </source>
</evidence>
<feature type="region of interest" description="Disordered" evidence="1">
    <location>
        <begin position="408"/>
        <end position="428"/>
    </location>
</feature>
<accession>A0A2P7MY97</accession>
<dbReference type="PANTHER" id="PTHR33925">
    <property type="entry name" value="PLASTID DIVISION PROTEIN CDP1, CHLOROPLASTIC-RELATED"/>
    <property type="match status" value="1"/>
</dbReference>
<comment type="caution">
    <text evidence="5">The sequence shown here is derived from an EMBL/GenBank/DDBJ whole genome shotgun (WGS) entry which is preliminary data.</text>
</comment>
<dbReference type="PANTHER" id="PTHR33925:SF1">
    <property type="entry name" value="PROTEIN ACCUMULATION AND REPLICATION OF CHLOROPLASTS 6, CHLOROPLASTIC"/>
    <property type="match status" value="1"/>
</dbReference>
<dbReference type="Pfam" id="PF23468">
    <property type="entry name" value="ARC6"/>
    <property type="match status" value="1"/>
</dbReference>
<evidence type="ECO:0000259" key="2">
    <source>
        <dbReference type="Pfam" id="PF13355"/>
    </source>
</evidence>
<feature type="domain" description="Plastid division protein CDP1-like 1st alpha solenoid" evidence="4">
    <location>
        <begin position="85"/>
        <end position="229"/>
    </location>
</feature>
<dbReference type="InterPro" id="IPR057137">
    <property type="entry name" value="CDP1-like_a_solenoid_2"/>
</dbReference>
<evidence type="ECO:0000256" key="1">
    <source>
        <dbReference type="SAM" id="MobiDB-lite"/>
    </source>
</evidence>
<dbReference type="RefSeq" id="WP_106502206.1">
    <property type="nucleotide sequence ID" value="NZ_PXXO01000004.1"/>
</dbReference>
<protein>
    <submittedName>
        <fullName evidence="5">Molecular chaperone DnaJ</fullName>
    </submittedName>
</protein>
<dbReference type="InterPro" id="IPR025344">
    <property type="entry name" value="CDP1-like_IMS"/>
</dbReference>